<accession>A0A9D2GZA1</accession>
<protein>
    <submittedName>
        <fullName evidence="2">Uncharacterized protein</fullName>
    </submittedName>
</protein>
<evidence type="ECO:0000313" key="3">
    <source>
        <dbReference type="Proteomes" id="UP000824108"/>
    </source>
</evidence>
<name>A0A9D2GZA1_9BACE</name>
<sequence>MEDRKLNEKESLELITQMIRNTRRNLDAGGGNMFLLWGYVGVVVTLGVLAVWYLTGNTVALWGFWALPVVGWSLSWWFGRKWRKERGAKDYTDRIVGQVWQIVGIACCAVAGFATLYHRYEMILPLCCLLVSLGSLLTGIIIRYTLFSGLPSCGFAWSLEQVFEVATDGASMDTLIIFVLILLFSLVIPGHVLNRRVRKDVSKKVR</sequence>
<dbReference type="Proteomes" id="UP000824108">
    <property type="component" value="Unassembled WGS sequence"/>
</dbReference>
<evidence type="ECO:0000256" key="1">
    <source>
        <dbReference type="SAM" id="Phobius"/>
    </source>
</evidence>
<feature type="transmembrane region" description="Helical" evidence="1">
    <location>
        <begin position="99"/>
        <end position="117"/>
    </location>
</feature>
<dbReference type="AlphaFoldDB" id="A0A9D2GZA1"/>
<feature type="transmembrane region" description="Helical" evidence="1">
    <location>
        <begin position="175"/>
        <end position="194"/>
    </location>
</feature>
<evidence type="ECO:0000313" key="2">
    <source>
        <dbReference type="EMBL" id="HIZ91770.1"/>
    </source>
</evidence>
<organism evidence="2 3">
    <name type="scientific">Candidatus Bacteroides merdavium</name>
    <dbReference type="NCBI Taxonomy" id="2838472"/>
    <lineage>
        <taxon>Bacteria</taxon>
        <taxon>Pseudomonadati</taxon>
        <taxon>Bacteroidota</taxon>
        <taxon>Bacteroidia</taxon>
        <taxon>Bacteroidales</taxon>
        <taxon>Bacteroidaceae</taxon>
        <taxon>Bacteroides</taxon>
    </lineage>
</organism>
<keyword evidence="1" id="KW-1133">Transmembrane helix</keyword>
<comment type="caution">
    <text evidence="2">The sequence shown here is derived from an EMBL/GenBank/DDBJ whole genome shotgun (WGS) entry which is preliminary data.</text>
</comment>
<keyword evidence="1" id="KW-0812">Transmembrane</keyword>
<reference evidence="2" key="2">
    <citation type="submission" date="2021-04" db="EMBL/GenBank/DDBJ databases">
        <authorList>
            <person name="Gilroy R."/>
        </authorList>
    </citation>
    <scope>NUCLEOTIDE SEQUENCE</scope>
    <source>
        <strain evidence="2">CHK118-2852</strain>
    </source>
</reference>
<feature type="transmembrane region" description="Helical" evidence="1">
    <location>
        <begin position="33"/>
        <end position="53"/>
    </location>
</feature>
<reference evidence="2" key="1">
    <citation type="journal article" date="2021" name="PeerJ">
        <title>Extensive microbial diversity within the chicken gut microbiome revealed by metagenomics and culture.</title>
        <authorList>
            <person name="Gilroy R."/>
            <person name="Ravi A."/>
            <person name="Getino M."/>
            <person name="Pursley I."/>
            <person name="Horton D.L."/>
            <person name="Alikhan N.F."/>
            <person name="Baker D."/>
            <person name="Gharbi K."/>
            <person name="Hall N."/>
            <person name="Watson M."/>
            <person name="Adriaenssens E.M."/>
            <person name="Foster-Nyarko E."/>
            <person name="Jarju S."/>
            <person name="Secka A."/>
            <person name="Antonio M."/>
            <person name="Oren A."/>
            <person name="Chaudhuri R.R."/>
            <person name="La Ragione R."/>
            <person name="Hildebrand F."/>
            <person name="Pallen M.J."/>
        </authorList>
    </citation>
    <scope>NUCLEOTIDE SEQUENCE</scope>
    <source>
        <strain evidence="2">CHK118-2852</strain>
    </source>
</reference>
<proteinExistence type="predicted"/>
<keyword evidence="1" id="KW-0472">Membrane</keyword>
<gene>
    <name evidence="2" type="ORF">H9807_06610</name>
</gene>
<dbReference type="EMBL" id="DXAV01000055">
    <property type="protein sequence ID" value="HIZ91770.1"/>
    <property type="molecule type" value="Genomic_DNA"/>
</dbReference>
<feature type="transmembrane region" description="Helical" evidence="1">
    <location>
        <begin position="123"/>
        <end position="141"/>
    </location>
</feature>
<feature type="transmembrane region" description="Helical" evidence="1">
    <location>
        <begin position="59"/>
        <end position="78"/>
    </location>
</feature>